<comment type="caution">
    <text evidence="4">The sequence shown here is derived from an EMBL/GenBank/DDBJ whole genome shotgun (WGS) entry which is preliminary data.</text>
</comment>
<evidence type="ECO:0000313" key="4">
    <source>
        <dbReference type="EMBL" id="OBA89855.1"/>
    </source>
</evidence>
<feature type="domain" description="Leucine-binding protein" evidence="3">
    <location>
        <begin position="13"/>
        <end position="332"/>
    </location>
</feature>
<accession>A0A1A0MWS6</accession>
<dbReference type="Gene3D" id="3.40.50.2300">
    <property type="match status" value="2"/>
</dbReference>
<evidence type="ECO:0000256" key="2">
    <source>
        <dbReference type="ARBA" id="ARBA00022729"/>
    </source>
</evidence>
<dbReference type="InterPro" id="IPR028082">
    <property type="entry name" value="Peripla_BP_I"/>
</dbReference>
<evidence type="ECO:0000313" key="5">
    <source>
        <dbReference type="Proteomes" id="UP000093962"/>
    </source>
</evidence>
<dbReference type="Pfam" id="PF13458">
    <property type="entry name" value="Peripla_BP_6"/>
    <property type="match status" value="1"/>
</dbReference>
<dbReference type="AlphaFoldDB" id="A0A1A0MWS6"/>
<organism evidence="4 5">
    <name type="scientific">Mycolicibacterium mucogenicum</name>
    <name type="common">Mycobacterium mucogenicum</name>
    <dbReference type="NCBI Taxonomy" id="56689"/>
    <lineage>
        <taxon>Bacteria</taxon>
        <taxon>Bacillati</taxon>
        <taxon>Actinomycetota</taxon>
        <taxon>Actinomycetes</taxon>
        <taxon>Mycobacteriales</taxon>
        <taxon>Mycobacteriaceae</taxon>
        <taxon>Mycolicibacterium</taxon>
    </lineage>
</organism>
<name>A0A1A0MWS6_MYCMU</name>
<dbReference type="Proteomes" id="UP000093962">
    <property type="component" value="Unassembled WGS sequence"/>
</dbReference>
<comment type="similarity">
    <text evidence="1">Belongs to the leucine-binding protein family.</text>
</comment>
<dbReference type="InterPro" id="IPR028081">
    <property type="entry name" value="Leu-bd"/>
</dbReference>
<dbReference type="EMBL" id="LZSF01000067">
    <property type="protein sequence ID" value="OBA89855.1"/>
    <property type="molecule type" value="Genomic_DNA"/>
</dbReference>
<keyword evidence="2" id="KW-0732">Signal</keyword>
<protein>
    <recommendedName>
        <fullName evidence="3">Leucine-binding protein domain-containing protein</fullName>
    </recommendedName>
</protein>
<proteinExistence type="inferred from homology"/>
<dbReference type="SUPFAM" id="SSF53822">
    <property type="entry name" value="Periplasmic binding protein-like I"/>
    <property type="match status" value="1"/>
</dbReference>
<dbReference type="PANTHER" id="PTHR47628:SF1">
    <property type="entry name" value="ALIPHATIC AMIDASE EXPRESSION-REGULATING PROTEIN"/>
    <property type="match status" value="1"/>
</dbReference>
<sequence length="357" mass="38334">MNSQATSTVGEAWRVAMVVPLQGPGGVFGPSCEAVSELAAHDLNVDGGVLGREVQIEVVDGGADPQLVARRIDQLITTGTIHAVSGWHISSVRNALAPVIAGRVPYVYPALYEGGERRRDIYCCGETPDRQIAPALRWLRENAGVRRWFIVGDDYVWPRSSVAAVREYARDLGLDLVGHRFVDLGRADMSEAVRAAMASECDAVLMLLVGQDAVEFNRACAALGAADAFLRFSPLMDESMLLGSGADGTRGLFVAASFFSSLVGANAMELTGRYHDLHGPTAPPLSGIAESCYEGLQLLSRLIHRSEQLTDIATSDRVSYDGPRGTVHYRADATVQPVHLAVADGYDFDVLTTLTAF</sequence>
<evidence type="ECO:0000259" key="3">
    <source>
        <dbReference type="Pfam" id="PF13458"/>
    </source>
</evidence>
<gene>
    <name evidence="4" type="ORF">A5642_14330</name>
</gene>
<dbReference type="RefSeq" id="WP_064858115.1">
    <property type="nucleotide sequence ID" value="NZ_LZSF01000067.1"/>
</dbReference>
<reference evidence="4 5" key="1">
    <citation type="submission" date="2016-06" db="EMBL/GenBank/DDBJ databases">
        <authorList>
            <person name="Kjaerup R.B."/>
            <person name="Dalgaard T.S."/>
            <person name="Juul-Madsen H.R."/>
        </authorList>
    </citation>
    <scope>NUCLEOTIDE SEQUENCE [LARGE SCALE GENOMIC DNA]</scope>
    <source>
        <strain evidence="4 5">1199456.5</strain>
    </source>
</reference>
<dbReference type="CDD" id="cd06358">
    <property type="entry name" value="PBP1_NHase"/>
    <property type="match status" value="1"/>
</dbReference>
<dbReference type="PANTHER" id="PTHR47628">
    <property type="match status" value="1"/>
</dbReference>
<evidence type="ECO:0000256" key="1">
    <source>
        <dbReference type="ARBA" id="ARBA00010062"/>
    </source>
</evidence>